<keyword evidence="1" id="KW-1133">Transmembrane helix</keyword>
<feature type="transmembrane region" description="Helical" evidence="1">
    <location>
        <begin position="76"/>
        <end position="99"/>
    </location>
</feature>
<feature type="transmembrane region" description="Helical" evidence="1">
    <location>
        <begin position="302"/>
        <end position="319"/>
    </location>
</feature>
<reference evidence="2 3" key="1">
    <citation type="submission" date="2020-08" db="EMBL/GenBank/DDBJ databases">
        <title>Genomic Encyclopedia of Type Strains, Phase IV (KMG-IV): sequencing the most valuable type-strain genomes for metagenomic binning, comparative biology and taxonomic classification.</title>
        <authorList>
            <person name="Goeker M."/>
        </authorList>
    </citation>
    <scope>NUCLEOTIDE SEQUENCE [LARGE SCALE GENOMIC DNA]</scope>
    <source>
        <strain evidence="2 3">DSM 102235</strain>
    </source>
</reference>
<feature type="transmembrane region" description="Helical" evidence="1">
    <location>
        <begin position="358"/>
        <end position="379"/>
    </location>
</feature>
<name>A0A7W6DWW4_9RHOB</name>
<keyword evidence="1" id="KW-0472">Membrane</keyword>
<dbReference type="Proteomes" id="UP000541426">
    <property type="component" value="Unassembled WGS sequence"/>
</dbReference>
<keyword evidence="3" id="KW-1185">Reference proteome</keyword>
<feature type="transmembrane region" description="Helical" evidence="1">
    <location>
        <begin position="163"/>
        <end position="184"/>
    </location>
</feature>
<evidence type="ECO:0000313" key="2">
    <source>
        <dbReference type="EMBL" id="MBB3988452.1"/>
    </source>
</evidence>
<dbReference type="EMBL" id="JACIEJ010000024">
    <property type="protein sequence ID" value="MBB3988452.1"/>
    <property type="molecule type" value="Genomic_DNA"/>
</dbReference>
<feature type="transmembrane region" description="Helical" evidence="1">
    <location>
        <begin position="105"/>
        <end position="126"/>
    </location>
</feature>
<feature type="transmembrane region" description="Helical" evidence="1">
    <location>
        <begin position="138"/>
        <end position="157"/>
    </location>
</feature>
<evidence type="ECO:0000313" key="3">
    <source>
        <dbReference type="Proteomes" id="UP000541426"/>
    </source>
</evidence>
<dbReference type="RefSeq" id="WP_183970296.1">
    <property type="nucleotide sequence ID" value="NZ_BAABBZ010000049.1"/>
</dbReference>
<comment type="caution">
    <text evidence="2">The sequence shown here is derived from an EMBL/GenBank/DDBJ whole genome shotgun (WGS) entry which is preliminary data.</text>
</comment>
<accession>A0A7W6DWW4</accession>
<sequence>MFRVKPLVASIVAVQVASFVANLSFVTFLPDMAMVTVVAVMSLFGVISAGVSSNITAKIYSHTAAGDDPSQLARMALRLLLMEQVAAVAVALFLPLLGLEALKEVATWQLFLLALLASNASTLAFTKYRNRYLLRLNLVRATVTITRAAVIHAVAALGAAQLIIPIIIMSLVPTFGYPLLVALRQACTVTSAKMPVPLGVSLREYLLGIPVSVIRSITNQGMVILAVEVLSPQDLRLFRFLLLPKDIFNRLFNAALPIVFDKLYLYRLDRRVTLGIMCGSAVIGALWFWIGLETIGGTWQPVGVFVVFLALNATVYSVLPIMWRTVHRNRAGLNIIATLATAGLTLVTYLLVRPQGLQGLFGLMSVYYLSYILAMLVIYRLETREEGRQ</sequence>
<evidence type="ECO:0008006" key="4">
    <source>
        <dbReference type="Google" id="ProtNLM"/>
    </source>
</evidence>
<feature type="transmembrane region" description="Helical" evidence="1">
    <location>
        <begin position="7"/>
        <end position="26"/>
    </location>
</feature>
<feature type="transmembrane region" description="Helical" evidence="1">
    <location>
        <begin position="32"/>
        <end position="55"/>
    </location>
</feature>
<dbReference type="AlphaFoldDB" id="A0A7W6DWW4"/>
<evidence type="ECO:0000256" key="1">
    <source>
        <dbReference type="SAM" id="Phobius"/>
    </source>
</evidence>
<feature type="transmembrane region" description="Helical" evidence="1">
    <location>
        <begin position="331"/>
        <end position="352"/>
    </location>
</feature>
<organism evidence="2 3">
    <name type="scientific">Sagittula marina</name>
    <dbReference type="NCBI Taxonomy" id="943940"/>
    <lineage>
        <taxon>Bacteria</taxon>
        <taxon>Pseudomonadati</taxon>
        <taxon>Pseudomonadota</taxon>
        <taxon>Alphaproteobacteria</taxon>
        <taxon>Rhodobacterales</taxon>
        <taxon>Roseobacteraceae</taxon>
        <taxon>Sagittula</taxon>
    </lineage>
</organism>
<protein>
    <recommendedName>
        <fullName evidence="4">Polysaccharide biosynthesis protein</fullName>
    </recommendedName>
</protein>
<feature type="transmembrane region" description="Helical" evidence="1">
    <location>
        <begin position="272"/>
        <end position="290"/>
    </location>
</feature>
<proteinExistence type="predicted"/>
<gene>
    <name evidence="2" type="ORF">GGQ68_004809</name>
</gene>
<keyword evidence="1" id="KW-0812">Transmembrane</keyword>